<sequence length="535" mass="60704">MSSDLNKPSTDQPTASADIACSENDSELFEKNRIPDWTDSIITHVSTIIDSKLPVTECNIDPARSPQLESIMVQTSQLPNEAFQMLLDLKRVADDHESRLEVLRHLIQKNEPIDDKFKEQELSFMAAGRKIFVDYHTLISQHIRFVEKSWDDVNKKIRLVLEETKKTQDWQGRVEVIKDNLVPELSAINPLLAPAESVANVTVGLGAYEISRKLDDKLRDLGLSDEALREDVRVAIETQAKLRDYRSQSVSARLLFELICKKIYGKKAFVLVVTSQQIDTVKETFSQLILPINEYLIVKNGYYGHGITVIREVDSFCDVIPKISQDIERIVAARVIIKRSHEATFGKTAHQLGMVIFQFLQTIRDIYDQKIVEQAAFFTKKTHQFSQETGVLIHSLDNILDKRISSRRMAKAKKIRKVEDRFSNAIPGPGNRRALVNPDEVRRILRRLDKSVETIHTLAATSGIGKMVQSITGNEVERAHVEFDLSNNSLGDFHQVLGEGVRSGLEELEELLPIKKPKSFIGQIGAIFRPNRQEC</sequence>
<accession>A0A8H7EZX5</accession>
<evidence type="ECO:0000313" key="3">
    <source>
        <dbReference type="Proteomes" id="UP000629468"/>
    </source>
</evidence>
<reference evidence="2 3" key="1">
    <citation type="journal article" name="Sci. Rep.">
        <title>Telomere-to-telomere assembled and centromere annotated genomes of the two main subspecies of the button mushroom Agaricus bisporus reveal especially polymorphic chromosome ends.</title>
        <authorList>
            <person name="Sonnenberg A.S.M."/>
            <person name="Sedaghat-Telgerd N."/>
            <person name="Lavrijssen B."/>
            <person name="Ohm R.A."/>
            <person name="Hendrickx P.M."/>
            <person name="Scholtmeijer K."/>
            <person name="Baars J.J.P."/>
            <person name="van Peer A."/>
        </authorList>
    </citation>
    <scope>NUCLEOTIDE SEQUENCE [LARGE SCALE GENOMIC DNA]</scope>
    <source>
        <strain evidence="2 3">H119_p4</strain>
    </source>
</reference>
<protein>
    <submittedName>
        <fullName evidence="2">Uncharacterized protein</fullName>
    </submittedName>
</protein>
<name>A0A8H7EZX5_AGABI</name>
<feature type="compositionally biased region" description="Polar residues" evidence="1">
    <location>
        <begin position="1"/>
        <end position="15"/>
    </location>
</feature>
<gene>
    <name evidence="2" type="ORF">Agabi119p4_7878</name>
</gene>
<dbReference type="EMBL" id="JABXXO010000010">
    <property type="protein sequence ID" value="KAF7768635.1"/>
    <property type="molecule type" value="Genomic_DNA"/>
</dbReference>
<feature type="region of interest" description="Disordered" evidence="1">
    <location>
        <begin position="1"/>
        <end position="21"/>
    </location>
</feature>
<comment type="caution">
    <text evidence="2">The sequence shown here is derived from an EMBL/GenBank/DDBJ whole genome shotgun (WGS) entry which is preliminary data.</text>
</comment>
<organism evidence="2 3">
    <name type="scientific">Agaricus bisporus var. burnettii</name>
    <dbReference type="NCBI Taxonomy" id="192524"/>
    <lineage>
        <taxon>Eukaryota</taxon>
        <taxon>Fungi</taxon>
        <taxon>Dikarya</taxon>
        <taxon>Basidiomycota</taxon>
        <taxon>Agaricomycotina</taxon>
        <taxon>Agaricomycetes</taxon>
        <taxon>Agaricomycetidae</taxon>
        <taxon>Agaricales</taxon>
        <taxon>Agaricineae</taxon>
        <taxon>Agaricaceae</taxon>
        <taxon>Agaricus</taxon>
    </lineage>
</organism>
<proteinExistence type="predicted"/>
<dbReference type="AlphaFoldDB" id="A0A8H7EZX5"/>
<evidence type="ECO:0000313" key="2">
    <source>
        <dbReference type="EMBL" id="KAF7768635.1"/>
    </source>
</evidence>
<evidence type="ECO:0000256" key="1">
    <source>
        <dbReference type="SAM" id="MobiDB-lite"/>
    </source>
</evidence>
<dbReference type="Proteomes" id="UP000629468">
    <property type="component" value="Unassembled WGS sequence"/>
</dbReference>